<keyword evidence="4 5" id="KW-0067">ATP-binding</keyword>
<gene>
    <name evidence="7" type="ORF">ACFSCY_04375</name>
</gene>
<dbReference type="InterPro" id="IPR017441">
    <property type="entry name" value="Protein_kinase_ATP_BS"/>
</dbReference>
<dbReference type="PROSITE" id="PS00107">
    <property type="entry name" value="PROTEIN_KINASE_ATP"/>
    <property type="match status" value="1"/>
</dbReference>
<proteinExistence type="predicted"/>
<protein>
    <submittedName>
        <fullName evidence="7">PQQ-binding-like beta-propeller repeat protein</fullName>
    </submittedName>
</protein>
<dbReference type="Pfam" id="PF13360">
    <property type="entry name" value="PQQ_2"/>
    <property type="match status" value="2"/>
</dbReference>
<keyword evidence="3" id="KW-0418">Kinase</keyword>
<dbReference type="Gene3D" id="2.130.10.10">
    <property type="entry name" value="YVTN repeat-like/Quinoprotein amine dehydrogenase"/>
    <property type="match status" value="1"/>
</dbReference>
<evidence type="ECO:0000313" key="8">
    <source>
        <dbReference type="Proteomes" id="UP001597145"/>
    </source>
</evidence>
<dbReference type="SUPFAM" id="SSF56112">
    <property type="entry name" value="Protein kinase-like (PK-like)"/>
    <property type="match status" value="1"/>
</dbReference>
<dbReference type="InterPro" id="IPR011009">
    <property type="entry name" value="Kinase-like_dom_sf"/>
</dbReference>
<dbReference type="PANTHER" id="PTHR43289">
    <property type="entry name" value="MITOGEN-ACTIVATED PROTEIN KINASE KINASE KINASE 20-RELATED"/>
    <property type="match status" value="1"/>
</dbReference>
<dbReference type="InterPro" id="IPR008271">
    <property type="entry name" value="Ser/Thr_kinase_AS"/>
</dbReference>
<evidence type="ECO:0000313" key="7">
    <source>
        <dbReference type="EMBL" id="MFD1528670.1"/>
    </source>
</evidence>
<feature type="domain" description="Protein kinase" evidence="6">
    <location>
        <begin position="15"/>
        <end position="267"/>
    </location>
</feature>
<evidence type="ECO:0000256" key="2">
    <source>
        <dbReference type="ARBA" id="ARBA00022741"/>
    </source>
</evidence>
<comment type="caution">
    <text evidence="7">The sequence shown here is derived from an EMBL/GenBank/DDBJ whole genome shotgun (WGS) entry which is preliminary data.</text>
</comment>
<organism evidence="7 8">
    <name type="scientific">Pseudonocardia aurantiaca</name>
    <dbReference type="NCBI Taxonomy" id="75290"/>
    <lineage>
        <taxon>Bacteria</taxon>
        <taxon>Bacillati</taxon>
        <taxon>Actinomycetota</taxon>
        <taxon>Actinomycetes</taxon>
        <taxon>Pseudonocardiales</taxon>
        <taxon>Pseudonocardiaceae</taxon>
        <taxon>Pseudonocardia</taxon>
    </lineage>
</organism>
<dbReference type="SMART" id="SM00220">
    <property type="entry name" value="S_TKc"/>
    <property type="match status" value="1"/>
</dbReference>
<dbReference type="InterPro" id="IPR002372">
    <property type="entry name" value="PQQ_rpt_dom"/>
</dbReference>
<dbReference type="Gene3D" id="1.10.510.10">
    <property type="entry name" value="Transferase(Phosphotransferase) domain 1"/>
    <property type="match status" value="1"/>
</dbReference>
<feature type="binding site" evidence="5">
    <location>
        <position position="43"/>
    </location>
    <ligand>
        <name>ATP</name>
        <dbReference type="ChEBI" id="CHEBI:30616"/>
    </ligand>
</feature>
<keyword evidence="8" id="KW-1185">Reference proteome</keyword>
<reference evidence="8" key="1">
    <citation type="journal article" date="2019" name="Int. J. Syst. Evol. Microbiol.">
        <title>The Global Catalogue of Microorganisms (GCM) 10K type strain sequencing project: providing services to taxonomists for standard genome sequencing and annotation.</title>
        <authorList>
            <consortium name="The Broad Institute Genomics Platform"/>
            <consortium name="The Broad Institute Genome Sequencing Center for Infectious Disease"/>
            <person name="Wu L."/>
            <person name="Ma J."/>
        </authorList>
    </citation>
    <scope>NUCLEOTIDE SEQUENCE [LARGE SCALE GENOMIC DNA]</scope>
    <source>
        <strain evidence="8">JCM 12165</strain>
    </source>
</reference>
<name>A0ABW4FD78_9PSEU</name>
<sequence length="684" mass="69276">MTVLQAHDPAVVGPYRLLGRLGAGGMGQVFLAHGEDGALVAVKIVHPGLAHDDRFRARFAREVEVSRRVTGPWTAAVLDADPDAPAPWLATEYVAGPALDHAVRAAGPLPAETVHLLAAGLTRALVAIHGMGLLHRDVKPSNVLLAADGARLIDFGIARAVDGAGMTSTGMMIGTPGFMSPEQADGTELGPASDVFSLGAVLVLAATGRGPFGEGGPVAVMRRILDDAPDLGALAEPVRGVVARCLVRDPAARPSAAEMVAALHPEPAIPREGWLPPGVPALLPQQPAPLPPARVAPSGVPAGRVGRRAVLVGAVLAAIGGAVAAVAVGTRLGEAEAERARPRVRWTYTAREDVLVLAADGTRVYAGSADATVHAVDAAGGRPQWTHAVDGLVGALAVIGGAVVASDGARTYALDAGTGGRHWEHDGALLAAGPGGVLVEAFDFAEGGADSRLVRWLDLGTGEQRWQRPHRDTGLAPGLRGVLTSDAVHLAGAGRLLSLDPVSGELLWDRPFAGGPVPAAVAAPSGEALYVGDHADPAAPLVVALDPRTGVGRWQGLHGAGLTELTVGRDTVYAAGGGRVTAWDSAAGDPLWTWTAAEETGGEATSIGPPAVADRVVHVVADAAVGPDARQSSAIALDAYAGTSLWQVDLPRAPTSAGRAGPVVSPDGPVVTAVGTTLYAITAG</sequence>
<dbReference type="InterPro" id="IPR018391">
    <property type="entry name" value="PQQ_b-propeller_rpt"/>
</dbReference>
<evidence type="ECO:0000256" key="1">
    <source>
        <dbReference type="ARBA" id="ARBA00022679"/>
    </source>
</evidence>
<keyword evidence="2 5" id="KW-0547">Nucleotide-binding</keyword>
<dbReference type="PROSITE" id="PS00108">
    <property type="entry name" value="PROTEIN_KINASE_ST"/>
    <property type="match status" value="1"/>
</dbReference>
<dbReference type="SMART" id="SM00564">
    <property type="entry name" value="PQQ"/>
    <property type="match status" value="5"/>
</dbReference>
<evidence type="ECO:0000256" key="4">
    <source>
        <dbReference type="ARBA" id="ARBA00022840"/>
    </source>
</evidence>
<dbReference type="CDD" id="cd14014">
    <property type="entry name" value="STKc_PknB_like"/>
    <property type="match status" value="1"/>
</dbReference>
<dbReference type="Gene3D" id="3.30.200.20">
    <property type="entry name" value="Phosphorylase Kinase, domain 1"/>
    <property type="match status" value="1"/>
</dbReference>
<dbReference type="InterPro" id="IPR015943">
    <property type="entry name" value="WD40/YVTN_repeat-like_dom_sf"/>
</dbReference>
<dbReference type="EMBL" id="JBHUCP010000003">
    <property type="protein sequence ID" value="MFD1528670.1"/>
    <property type="molecule type" value="Genomic_DNA"/>
</dbReference>
<evidence type="ECO:0000259" key="6">
    <source>
        <dbReference type="PROSITE" id="PS50011"/>
    </source>
</evidence>
<dbReference type="PROSITE" id="PS50011">
    <property type="entry name" value="PROTEIN_KINASE_DOM"/>
    <property type="match status" value="1"/>
</dbReference>
<dbReference type="Pfam" id="PF00069">
    <property type="entry name" value="Pkinase"/>
    <property type="match status" value="1"/>
</dbReference>
<evidence type="ECO:0000256" key="5">
    <source>
        <dbReference type="PROSITE-ProRule" id="PRU10141"/>
    </source>
</evidence>
<dbReference type="Gene3D" id="2.40.128.630">
    <property type="match status" value="1"/>
</dbReference>
<dbReference type="Proteomes" id="UP001597145">
    <property type="component" value="Unassembled WGS sequence"/>
</dbReference>
<evidence type="ECO:0000256" key="3">
    <source>
        <dbReference type="ARBA" id="ARBA00022777"/>
    </source>
</evidence>
<keyword evidence="1" id="KW-0808">Transferase</keyword>
<dbReference type="RefSeq" id="WP_343969915.1">
    <property type="nucleotide sequence ID" value="NZ_BAAAJG010000001.1"/>
</dbReference>
<dbReference type="InterPro" id="IPR011047">
    <property type="entry name" value="Quinoprotein_ADH-like_sf"/>
</dbReference>
<dbReference type="InterPro" id="IPR000719">
    <property type="entry name" value="Prot_kinase_dom"/>
</dbReference>
<dbReference type="PANTHER" id="PTHR43289:SF34">
    <property type="entry name" value="SERINE_THREONINE-PROTEIN KINASE YBDM-RELATED"/>
    <property type="match status" value="1"/>
</dbReference>
<accession>A0ABW4FD78</accession>
<dbReference type="SUPFAM" id="SSF50998">
    <property type="entry name" value="Quinoprotein alcohol dehydrogenase-like"/>
    <property type="match status" value="1"/>
</dbReference>